<sequence>MWTRYQITRLQFLPSPQDQMRRGRLRGLTKNNPRLFWKDHEHEYPVPAKLTRDILSAPASGAGVERLFNSARDICHYRWGQSKPDTIKDLMLHLFSSEFDLERGELEMVKEDLSPGEAAIADQTRKPVPTLDELEPVSDNEKEGYEVVNLSDDSDDESDKDHALTPTQITTQGKHTQCKRPRSADESPEDSDNGLSLPEMPIKECTQGRSGRIRKKPKLPDGFEIDRL</sequence>
<dbReference type="InterPro" id="IPR008906">
    <property type="entry name" value="HATC_C_dom"/>
</dbReference>
<dbReference type="KEGG" id="ache:ACHE_80509A"/>
<reference evidence="3" key="2">
    <citation type="submission" date="2021-02" db="EMBL/GenBank/DDBJ databases">
        <title>Aspergillus chevalieri M1 genome sequence.</title>
        <authorList>
            <person name="Kadooka C."/>
            <person name="Mori K."/>
            <person name="Futagami T."/>
        </authorList>
    </citation>
    <scope>NUCLEOTIDE SEQUENCE</scope>
    <source>
        <strain evidence="3">M1</strain>
    </source>
</reference>
<feature type="domain" description="HAT C-terminal dimerisation" evidence="2">
    <location>
        <begin position="31"/>
        <end position="91"/>
    </location>
</feature>
<dbReference type="InterPro" id="IPR012337">
    <property type="entry name" value="RNaseH-like_sf"/>
</dbReference>
<evidence type="ECO:0000313" key="3">
    <source>
        <dbReference type="EMBL" id="BCR92609.1"/>
    </source>
</evidence>
<protein>
    <recommendedName>
        <fullName evidence="2">HAT C-terminal dimerisation domain-containing protein</fullName>
    </recommendedName>
</protein>
<feature type="compositionally biased region" description="Polar residues" evidence="1">
    <location>
        <begin position="165"/>
        <end position="175"/>
    </location>
</feature>
<dbReference type="Pfam" id="PF05699">
    <property type="entry name" value="Dimer_Tnp_hAT"/>
    <property type="match status" value="1"/>
</dbReference>
<evidence type="ECO:0000313" key="4">
    <source>
        <dbReference type="Proteomes" id="UP000637239"/>
    </source>
</evidence>
<feature type="compositionally biased region" description="Basic and acidic residues" evidence="1">
    <location>
        <begin position="218"/>
        <end position="228"/>
    </location>
</feature>
<dbReference type="GeneID" id="66986958"/>
<feature type="region of interest" description="Disordered" evidence="1">
    <location>
        <begin position="115"/>
        <end position="228"/>
    </location>
</feature>
<dbReference type="GO" id="GO:0046983">
    <property type="term" value="F:protein dimerization activity"/>
    <property type="evidence" value="ECO:0007669"/>
    <property type="project" value="InterPro"/>
</dbReference>
<evidence type="ECO:0000256" key="1">
    <source>
        <dbReference type="SAM" id="MobiDB-lite"/>
    </source>
</evidence>
<keyword evidence="4" id="KW-1185">Reference proteome</keyword>
<dbReference type="AlphaFoldDB" id="A0A7R7VXJ2"/>
<gene>
    <name evidence="3" type="ORF">ACHE_80509A</name>
</gene>
<evidence type="ECO:0000259" key="2">
    <source>
        <dbReference type="Pfam" id="PF05699"/>
    </source>
</evidence>
<organism evidence="3 4">
    <name type="scientific">Aspergillus chevalieri</name>
    <name type="common">Eurotium chevalieri</name>
    <dbReference type="NCBI Taxonomy" id="182096"/>
    <lineage>
        <taxon>Eukaryota</taxon>
        <taxon>Fungi</taxon>
        <taxon>Dikarya</taxon>
        <taxon>Ascomycota</taxon>
        <taxon>Pezizomycotina</taxon>
        <taxon>Eurotiomycetes</taxon>
        <taxon>Eurotiomycetidae</taxon>
        <taxon>Eurotiales</taxon>
        <taxon>Aspergillaceae</taxon>
        <taxon>Aspergillus</taxon>
        <taxon>Aspergillus subgen. Aspergillus</taxon>
    </lineage>
</organism>
<reference evidence="3" key="1">
    <citation type="submission" date="2021-01" db="EMBL/GenBank/DDBJ databases">
        <authorList>
            <consortium name="Aspergillus chevalieri M1 genome sequencing consortium"/>
            <person name="Kazuki M."/>
            <person name="Futagami T."/>
        </authorList>
    </citation>
    <scope>NUCLEOTIDE SEQUENCE</scope>
    <source>
        <strain evidence="3">M1</strain>
    </source>
</reference>
<proteinExistence type="predicted"/>
<dbReference type="Proteomes" id="UP000637239">
    <property type="component" value="Chromosome 8"/>
</dbReference>
<dbReference type="RefSeq" id="XP_043141122.1">
    <property type="nucleotide sequence ID" value="XM_043283888.1"/>
</dbReference>
<dbReference type="EMBL" id="AP024423">
    <property type="protein sequence ID" value="BCR92609.1"/>
    <property type="molecule type" value="Genomic_DNA"/>
</dbReference>
<accession>A0A7R7VXJ2</accession>
<dbReference type="SUPFAM" id="SSF53098">
    <property type="entry name" value="Ribonuclease H-like"/>
    <property type="match status" value="1"/>
</dbReference>
<name>A0A7R7VXJ2_ASPCH</name>